<gene>
    <name evidence="2" type="ORF">PHMEG_00027221</name>
</gene>
<evidence type="ECO:0000313" key="3">
    <source>
        <dbReference type="Proteomes" id="UP000198211"/>
    </source>
</evidence>
<name>A0A225V6A0_9STRA</name>
<organism evidence="2 3">
    <name type="scientific">Phytophthora megakarya</name>
    <dbReference type="NCBI Taxonomy" id="4795"/>
    <lineage>
        <taxon>Eukaryota</taxon>
        <taxon>Sar</taxon>
        <taxon>Stramenopiles</taxon>
        <taxon>Oomycota</taxon>
        <taxon>Peronosporomycetes</taxon>
        <taxon>Peronosporales</taxon>
        <taxon>Peronosporaceae</taxon>
        <taxon>Phytophthora</taxon>
    </lineage>
</organism>
<feature type="compositionally biased region" description="Polar residues" evidence="1">
    <location>
        <begin position="30"/>
        <end position="48"/>
    </location>
</feature>
<dbReference type="Proteomes" id="UP000198211">
    <property type="component" value="Unassembled WGS sequence"/>
</dbReference>
<feature type="region of interest" description="Disordered" evidence="1">
    <location>
        <begin position="1"/>
        <end position="141"/>
    </location>
</feature>
<evidence type="ECO:0000313" key="2">
    <source>
        <dbReference type="EMBL" id="OWZ01396.1"/>
    </source>
</evidence>
<feature type="region of interest" description="Disordered" evidence="1">
    <location>
        <begin position="164"/>
        <end position="236"/>
    </location>
</feature>
<feature type="compositionally biased region" description="Low complexity" evidence="1">
    <location>
        <begin position="189"/>
        <end position="214"/>
    </location>
</feature>
<accession>A0A225V6A0</accession>
<dbReference type="OrthoDB" id="77618at2759"/>
<dbReference type="EMBL" id="NBNE01006885">
    <property type="protein sequence ID" value="OWZ01396.1"/>
    <property type="molecule type" value="Genomic_DNA"/>
</dbReference>
<reference evidence="3" key="1">
    <citation type="submission" date="2017-03" db="EMBL/GenBank/DDBJ databases">
        <title>Phytopthora megakarya and P. palmivora, two closely related causual agents of cacao black pod achieved similar genome size and gene model numbers by different mechanisms.</title>
        <authorList>
            <person name="Ali S."/>
            <person name="Shao J."/>
            <person name="Larry D.J."/>
            <person name="Kronmiller B."/>
            <person name="Shen D."/>
            <person name="Strem M.D."/>
            <person name="Melnick R.L."/>
            <person name="Guiltinan M.J."/>
            <person name="Tyler B.M."/>
            <person name="Meinhardt L.W."/>
            <person name="Bailey B.A."/>
        </authorList>
    </citation>
    <scope>NUCLEOTIDE SEQUENCE [LARGE SCALE GENOMIC DNA]</scope>
    <source>
        <strain evidence="3">zdho120</strain>
    </source>
</reference>
<proteinExistence type="predicted"/>
<feature type="compositionally biased region" description="Low complexity" evidence="1">
    <location>
        <begin position="225"/>
        <end position="235"/>
    </location>
</feature>
<protein>
    <submittedName>
        <fullName evidence="2">Uncharacterized protein</fullName>
    </submittedName>
</protein>
<feature type="compositionally biased region" description="Polar residues" evidence="1">
    <location>
        <begin position="116"/>
        <end position="127"/>
    </location>
</feature>
<feature type="compositionally biased region" description="Polar residues" evidence="1">
    <location>
        <begin position="179"/>
        <end position="188"/>
    </location>
</feature>
<sequence>MSSVELPRVPSARSSNSSSSSSRTYLHSAGSINSEKSAQSVRSQRSFYQQEDEDENSQSEADETPHEEEPQESSGGLWDEVEHFLNKPSPSFSNLSGKASKSANKPPKSTLPALNGSKSSSDNQTTKPARASEVASADAKTIDPKLLQEAFAYANQLQQMNFNEEQQHSWRSNKAKNPIQRTSLGRTNSSSSFSSVSSNDTGSRGRSSGAKGSSCNDRKKKTKSRSSSAYSTSVKPKVVLQKKRSIFKENPSSAAPEFMSKVKGHMDPQTLQSLVSNFQNGTAIDELRRELAVSQQSMAVSRQALQNAAQNFFQSR</sequence>
<feature type="compositionally biased region" description="Low complexity" evidence="1">
    <location>
        <begin position="96"/>
        <end position="108"/>
    </location>
</feature>
<comment type="caution">
    <text evidence="2">The sequence shown here is derived from an EMBL/GenBank/DDBJ whole genome shotgun (WGS) entry which is preliminary data.</text>
</comment>
<dbReference type="AlphaFoldDB" id="A0A225V6A0"/>
<evidence type="ECO:0000256" key="1">
    <source>
        <dbReference type="SAM" id="MobiDB-lite"/>
    </source>
</evidence>
<feature type="compositionally biased region" description="Low complexity" evidence="1">
    <location>
        <begin position="11"/>
        <end position="23"/>
    </location>
</feature>
<feature type="compositionally biased region" description="Acidic residues" evidence="1">
    <location>
        <begin position="50"/>
        <end position="62"/>
    </location>
</feature>
<keyword evidence="3" id="KW-1185">Reference proteome</keyword>